<dbReference type="InterPro" id="IPR032466">
    <property type="entry name" value="Metal_Hydrolase"/>
</dbReference>
<name>A0A4R2JGN6_9PSEU</name>
<dbReference type="EMBL" id="SLWS01000005">
    <property type="protein sequence ID" value="TCO58194.1"/>
    <property type="molecule type" value="Genomic_DNA"/>
</dbReference>
<proteinExistence type="predicted"/>
<dbReference type="PANTHER" id="PTHR43135:SF3">
    <property type="entry name" value="ALPHA-D-RIBOSE 1-METHYLPHOSPHONATE 5-TRIPHOSPHATE DIPHOSPHATASE"/>
    <property type="match status" value="1"/>
</dbReference>
<comment type="caution">
    <text evidence="2">The sequence shown here is derived from an EMBL/GenBank/DDBJ whole genome shotgun (WGS) entry which is preliminary data.</text>
</comment>
<protein>
    <submittedName>
        <fullName evidence="2">Imidazolonepropionase-like amidohydrolase</fullName>
    </submittedName>
</protein>
<evidence type="ECO:0000259" key="1">
    <source>
        <dbReference type="Pfam" id="PF01979"/>
    </source>
</evidence>
<dbReference type="Proteomes" id="UP000295680">
    <property type="component" value="Unassembled WGS sequence"/>
</dbReference>
<dbReference type="RefSeq" id="WP_243727013.1">
    <property type="nucleotide sequence ID" value="NZ_SLWS01000005.1"/>
</dbReference>
<dbReference type="Gene3D" id="2.30.40.10">
    <property type="entry name" value="Urease, subunit C, domain 1"/>
    <property type="match status" value="1"/>
</dbReference>
<dbReference type="GO" id="GO:0016810">
    <property type="term" value="F:hydrolase activity, acting on carbon-nitrogen (but not peptide) bonds"/>
    <property type="evidence" value="ECO:0007669"/>
    <property type="project" value="InterPro"/>
</dbReference>
<dbReference type="AlphaFoldDB" id="A0A4R2JGN6"/>
<reference evidence="2 3" key="1">
    <citation type="submission" date="2019-03" db="EMBL/GenBank/DDBJ databases">
        <title>Genomic Encyclopedia of Type Strains, Phase IV (KMG-IV): sequencing the most valuable type-strain genomes for metagenomic binning, comparative biology and taxonomic classification.</title>
        <authorList>
            <person name="Goeker M."/>
        </authorList>
    </citation>
    <scope>NUCLEOTIDE SEQUENCE [LARGE SCALE GENOMIC DNA]</scope>
    <source>
        <strain evidence="2 3">DSM 45934</strain>
    </source>
</reference>
<dbReference type="SUPFAM" id="SSF51338">
    <property type="entry name" value="Composite domain of metallo-dependent hydrolases"/>
    <property type="match status" value="1"/>
</dbReference>
<dbReference type="Gene3D" id="3.20.20.140">
    <property type="entry name" value="Metal-dependent hydrolases"/>
    <property type="match status" value="1"/>
</dbReference>
<dbReference type="CDD" id="cd01309">
    <property type="entry name" value="Met_dep_hydrolase_C"/>
    <property type="match status" value="1"/>
</dbReference>
<dbReference type="Pfam" id="PF01979">
    <property type="entry name" value="Amidohydro_1"/>
    <property type="match status" value="1"/>
</dbReference>
<sequence>MTVTNQPPAGAPTPTAAITGGYVVPVKGDPIAGGTVLVENGKIVAVGADADVDVPDDAEIVDAAGLWVLPGFVEAHGHAGVGEEGIGWEGRDYNEMTDPNGARLRAVDGINPDDQGFRDALAGGVTTMVCKPGSGNPIGGQTAAVKMWGRTVEDILLKAPCSMKSALGENPKRVYGEQKKLPSTRLGVAAVIRDAFVKTQDYLAKRANAAEEGKPFERDTTLEGLALVLDGTIPWCQHSHRADDIVTAIRLADEFGYKLVVNHGTEGHLIADTLAERDIPVIIGPLFTSRSKVEVNRRSLRNPGILARAGVKIAITTDHPVVPIDFLVHQATLSVKEGLDTDTALRSITLNPAEILGLDDRVGALAPGLDADIVLWSGDPLDVMSRALRVFVEGEEVYHFDEATGEGVTKSPWYSE</sequence>
<evidence type="ECO:0000313" key="3">
    <source>
        <dbReference type="Proteomes" id="UP000295680"/>
    </source>
</evidence>
<organism evidence="2 3">
    <name type="scientific">Actinocrispum wychmicini</name>
    <dbReference type="NCBI Taxonomy" id="1213861"/>
    <lineage>
        <taxon>Bacteria</taxon>
        <taxon>Bacillati</taxon>
        <taxon>Actinomycetota</taxon>
        <taxon>Actinomycetes</taxon>
        <taxon>Pseudonocardiales</taxon>
        <taxon>Pseudonocardiaceae</taxon>
        <taxon>Actinocrispum</taxon>
    </lineage>
</organism>
<feature type="domain" description="Amidohydrolase-related" evidence="1">
    <location>
        <begin position="232"/>
        <end position="381"/>
    </location>
</feature>
<dbReference type="InterPro" id="IPR051781">
    <property type="entry name" value="Metallo-dep_Hydrolase"/>
</dbReference>
<dbReference type="SUPFAM" id="SSF51556">
    <property type="entry name" value="Metallo-dependent hydrolases"/>
    <property type="match status" value="1"/>
</dbReference>
<keyword evidence="3" id="KW-1185">Reference proteome</keyword>
<dbReference type="PANTHER" id="PTHR43135">
    <property type="entry name" value="ALPHA-D-RIBOSE 1-METHYLPHOSPHONATE 5-TRIPHOSPHATE DIPHOSPHATASE"/>
    <property type="match status" value="1"/>
</dbReference>
<dbReference type="InterPro" id="IPR011059">
    <property type="entry name" value="Metal-dep_hydrolase_composite"/>
</dbReference>
<dbReference type="InterPro" id="IPR006680">
    <property type="entry name" value="Amidohydro-rel"/>
</dbReference>
<accession>A0A4R2JGN6</accession>
<gene>
    <name evidence="2" type="ORF">EV192_105259</name>
</gene>
<evidence type="ECO:0000313" key="2">
    <source>
        <dbReference type="EMBL" id="TCO58194.1"/>
    </source>
</evidence>
<keyword evidence="2" id="KW-0378">Hydrolase</keyword>